<dbReference type="InterPro" id="IPR039426">
    <property type="entry name" value="TonB-dep_rcpt-like"/>
</dbReference>
<evidence type="ECO:0000256" key="4">
    <source>
        <dbReference type="ARBA" id="ARBA00022452"/>
    </source>
</evidence>
<evidence type="ECO:0000259" key="14">
    <source>
        <dbReference type="Pfam" id="PF00593"/>
    </source>
</evidence>
<dbReference type="InterPro" id="IPR012910">
    <property type="entry name" value="Plug_dom"/>
</dbReference>
<dbReference type="InterPro" id="IPR010917">
    <property type="entry name" value="TonB_rcpt_CS"/>
</dbReference>
<keyword evidence="8 11" id="KW-0472">Membrane</keyword>
<dbReference type="PROSITE" id="PS01156">
    <property type="entry name" value="TONB_DEPENDENT_REC_2"/>
    <property type="match status" value="1"/>
</dbReference>
<dbReference type="OrthoDB" id="9764669at2"/>
<dbReference type="EMBL" id="BAER01000059">
    <property type="protein sequence ID" value="GAC33387.1"/>
    <property type="molecule type" value="Genomic_DNA"/>
</dbReference>
<dbReference type="Gene3D" id="2.170.130.10">
    <property type="entry name" value="TonB-dependent receptor, plug domain"/>
    <property type="match status" value="1"/>
</dbReference>
<evidence type="ECO:0008006" key="18">
    <source>
        <dbReference type="Google" id="ProtNLM"/>
    </source>
</evidence>
<keyword evidence="17" id="KW-1185">Reference proteome</keyword>
<feature type="short sequence motif" description="TonB C-terminal box" evidence="12">
    <location>
        <begin position="680"/>
        <end position="697"/>
    </location>
</feature>
<evidence type="ECO:0000256" key="7">
    <source>
        <dbReference type="ARBA" id="ARBA00023077"/>
    </source>
</evidence>
<dbReference type="AlphaFoldDB" id="K6ZSX8"/>
<proteinExistence type="inferred from homology"/>
<protein>
    <recommendedName>
        <fullName evidence="18">Iron complex outermembrane recepter protein</fullName>
    </recommendedName>
</protein>
<dbReference type="PANTHER" id="PTHR30069">
    <property type="entry name" value="TONB-DEPENDENT OUTER MEMBRANE RECEPTOR"/>
    <property type="match status" value="1"/>
</dbReference>
<dbReference type="InterPro" id="IPR000531">
    <property type="entry name" value="Beta-barrel_TonB"/>
</dbReference>
<evidence type="ECO:0000256" key="10">
    <source>
        <dbReference type="ARBA" id="ARBA00023237"/>
    </source>
</evidence>
<evidence type="ECO:0000256" key="13">
    <source>
        <dbReference type="RuleBase" id="RU003357"/>
    </source>
</evidence>
<evidence type="ECO:0000256" key="2">
    <source>
        <dbReference type="ARBA" id="ARBA00008143"/>
    </source>
</evidence>
<evidence type="ECO:0000256" key="1">
    <source>
        <dbReference type="ARBA" id="ARBA00004571"/>
    </source>
</evidence>
<gene>
    <name evidence="16" type="ORF">GPLA_2485</name>
</gene>
<dbReference type="Gene3D" id="2.40.170.20">
    <property type="entry name" value="TonB-dependent receptor, beta-barrel domain"/>
    <property type="match status" value="1"/>
</dbReference>
<keyword evidence="6" id="KW-0732">Signal</keyword>
<evidence type="ECO:0000256" key="5">
    <source>
        <dbReference type="ARBA" id="ARBA00022692"/>
    </source>
</evidence>
<dbReference type="STRING" id="1129793.GPLA_2485"/>
<dbReference type="PROSITE" id="PS52016">
    <property type="entry name" value="TONB_DEPENDENT_REC_3"/>
    <property type="match status" value="1"/>
</dbReference>
<dbReference type="RefSeq" id="WP_007105166.1">
    <property type="nucleotide sequence ID" value="NZ_BAER01000059.1"/>
</dbReference>
<name>K6ZSX8_9ALTE</name>
<comment type="subcellular location">
    <subcellularLocation>
        <location evidence="1 11">Cell outer membrane</location>
        <topology evidence="1 11">Multi-pass membrane protein</topology>
    </subcellularLocation>
</comment>
<accession>K6ZSX8</accession>
<dbReference type="SUPFAM" id="SSF56935">
    <property type="entry name" value="Porins"/>
    <property type="match status" value="1"/>
</dbReference>
<dbReference type="GO" id="GO:0044718">
    <property type="term" value="P:siderophore transmembrane transport"/>
    <property type="evidence" value="ECO:0007669"/>
    <property type="project" value="TreeGrafter"/>
</dbReference>
<reference evidence="17" key="1">
    <citation type="journal article" date="2014" name="Environ. Microbiol.">
        <title>Comparative genomics of the marine bacterial genus Glaciecola reveals the high degree of genomic diversity and genomic characteristic for cold adaptation.</title>
        <authorList>
            <person name="Qin Q.L."/>
            <person name="Xie B.B."/>
            <person name="Yu Y."/>
            <person name="Shu Y.L."/>
            <person name="Rong J.C."/>
            <person name="Zhang Y.J."/>
            <person name="Zhao D.L."/>
            <person name="Chen X.L."/>
            <person name="Zhang X.Y."/>
            <person name="Chen B."/>
            <person name="Zhou B.C."/>
            <person name="Zhang Y.Z."/>
        </authorList>
    </citation>
    <scope>NUCLEOTIDE SEQUENCE [LARGE SCALE GENOMIC DNA]</scope>
    <source>
        <strain evidence="17">LMG 21857</strain>
    </source>
</reference>
<evidence type="ECO:0000313" key="16">
    <source>
        <dbReference type="EMBL" id="GAC33387.1"/>
    </source>
</evidence>
<keyword evidence="10 11" id="KW-0998">Cell outer membrane</keyword>
<evidence type="ECO:0000256" key="11">
    <source>
        <dbReference type="PROSITE-ProRule" id="PRU01360"/>
    </source>
</evidence>
<feature type="domain" description="TonB-dependent receptor-like beta-barrel" evidence="14">
    <location>
        <begin position="227"/>
        <end position="670"/>
    </location>
</feature>
<dbReference type="Pfam" id="PF00593">
    <property type="entry name" value="TonB_dep_Rec_b-barrel"/>
    <property type="match status" value="1"/>
</dbReference>
<keyword evidence="7 13" id="KW-0798">TonB box</keyword>
<organism evidence="16 17">
    <name type="scientific">Paraglaciecola polaris LMG 21857</name>
    <dbReference type="NCBI Taxonomy" id="1129793"/>
    <lineage>
        <taxon>Bacteria</taxon>
        <taxon>Pseudomonadati</taxon>
        <taxon>Pseudomonadota</taxon>
        <taxon>Gammaproteobacteria</taxon>
        <taxon>Alteromonadales</taxon>
        <taxon>Alteromonadaceae</taxon>
        <taxon>Paraglaciecola</taxon>
    </lineage>
</organism>
<dbReference type="PANTHER" id="PTHR30069:SF29">
    <property type="entry name" value="HEMOGLOBIN AND HEMOGLOBIN-HAPTOGLOBIN-BINDING PROTEIN 1-RELATED"/>
    <property type="match status" value="1"/>
</dbReference>
<dbReference type="InterPro" id="IPR036942">
    <property type="entry name" value="Beta-barrel_TonB_sf"/>
</dbReference>
<evidence type="ECO:0000256" key="3">
    <source>
        <dbReference type="ARBA" id="ARBA00022448"/>
    </source>
</evidence>
<comment type="similarity">
    <text evidence="2">Belongs to the TonB-dependent receptor family. Hemoglobin/haptoglobin binding protein subfamily.</text>
</comment>
<keyword evidence="3 11" id="KW-0813">Transport</keyword>
<dbReference type="Pfam" id="PF07715">
    <property type="entry name" value="Plug"/>
    <property type="match status" value="1"/>
</dbReference>
<dbReference type="Proteomes" id="UP000006322">
    <property type="component" value="Unassembled WGS sequence"/>
</dbReference>
<evidence type="ECO:0000256" key="8">
    <source>
        <dbReference type="ARBA" id="ARBA00023136"/>
    </source>
</evidence>
<keyword evidence="4 11" id="KW-1134">Transmembrane beta strand</keyword>
<evidence type="ECO:0000256" key="12">
    <source>
        <dbReference type="PROSITE-ProRule" id="PRU10144"/>
    </source>
</evidence>
<dbReference type="GO" id="GO:0015344">
    <property type="term" value="F:siderophore uptake transmembrane transporter activity"/>
    <property type="evidence" value="ECO:0007669"/>
    <property type="project" value="TreeGrafter"/>
</dbReference>
<feature type="domain" description="TonB-dependent receptor plug" evidence="15">
    <location>
        <begin position="54"/>
        <end position="160"/>
    </location>
</feature>
<comment type="caution">
    <text evidence="16">The sequence shown here is derived from an EMBL/GenBank/DDBJ whole genome shotgun (WGS) entry which is preliminary data.</text>
</comment>
<evidence type="ECO:0000256" key="6">
    <source>
        <dbReference type="ARBA" id="ARBA00022729"/>
    </source>
</evidence>
<evidence type="ECO:0000259" key="15">
    <source>
        <dbReference type="Pfam" id="PF07715"/>
    </source>
</evidence>
<evidence type="ECO:0000313" key="17">
    <source>
        <dbReference type="Proteomes" id="UP000006322"/>
    </source>
</evidence>
<keyword evidence="5 11" id="KW-0812">Transmembrane</keyword>
<keyword evidence="9" id="KW-0675">Receptor</keyword>
<dbReference type="GO" id="GO:0009279">
    <property type="term" value="C:cell outer membrane"/>
    <property type="evidence" value="ECO:0007669"/>
    <property type="project" value="UniProtKB-SubCell"/>
</dbReference>
<evidence type="ECO:0000256" key="9">
    <source>
        <dbReference type="ARBA" id="ARBA00023170"/>
    </source>
</evidence>
<sequence length="697" mass="77982">MSSVQSLKKRYVVQTAYLLTAFVLLNYAFAQDTSLSTAMESITITSRKISQSMLEIPYSVYTVDNDEITAKNYRTTTDIFRDVPGAMSQKTSHGQGSPFLRGFTGFHNLFLVDGIKLNNAVFRSGPNQYWNTVDPLSVQRMEIVMGPSSVLFGSDGIGGTVNAITKQPNVDEDDPKFTMFVQGANASNLNIQGLAFEKSITLDSAIRVSANRKDFGDIESGESVLPNTGYDEANFDIKWLHQFNEGWNVTFAHFLTHQQDVPRTHKTVFSVPFNGTEIGSELARNLDQKRQLTYFRVKKQELSLLTHFNAVLSFQQQDERRHRVRTGDRIDNQGFSVNTIGLILDSGVTVNDLGILFGTDVYRDSISSFSSSNIIQGPVADDASYTTTAGYTELHWSARNNLKLIAGLRYSHISTRAKQVEEPLTKQVISIDKSWSDLVGSFRAQYKIGASSILFAGLSEGFRAPNLSDLTRLDSARSNEFEIPSVNLDSENFVSYELGYRKRDTKASIDLAVYYTNIDNQIILFPNGEVTDNGEIIITKSNQGDGYIYGSDISYTYELTQHISSHFGLSYQYGKTKSIPQAGSVLTEDYISRLMPLSGQLSIKFASQRANWWIEPQIQGMAKADKLSARDKTDIQRIPPNGTPSFMLLHIRGGYEFSNQISLNWAIENLFNKNYRVHGSGQNEVGRNLVASIIWEF</sequence>
<dbReference type="InterPro" id="IPR037066">
    <property type="entry name" value="Plug_dom_sf"/>
</dbReference>